<dbReference type="EMBL" id="JACHMH010000001">
    <property type="protein sequence ID" value="MBB4679638.1"/>
    <property type="molecule type" value="Genomic_DNA"/>
</dbReference>
<dbReference type="AlphaFoldDB" id="A0A7W7CH30"/>
<dbReference type="Proteomes" id="UP000533598">
    <property type="component" value="Unassembled WGS sequence"/>
</dbReference>
<dbReference type="Pfam" id="PF01865">
    <property type="entry name" value="PhoU_div"/>
    <property type="match status" value="1"/>
</dbReference>
<organism evidence="2 3">
    <name type="scientific">Crossiella cryophila</name>
    <dbReference type="NCBI Taxonomy" id="43355"/>
    <lineage>
        <taxon>Bacteria</taxon>
        <taxon>Bacillati</taxon>
        <taxon>Actinomycetota</taxon>
        <taxon>Actinomycetes</taxon>
        <taxon>Pseudonocardiales</taxon>
        <taxon>Pseudonocardiaceae</taxon>
        <taxon>Crossiella</taxon>
    </lineage>
</organism>
<dbReference type="InterPro" id="IPR038078">
    <property type="entry name" value="PhoU-like_sf"/>
</dbReference>
<dbReference type="InterPro" id="IPR052912">
    <property type="entry name" value="UPF0111_domain"/>
</dbReference>
<evidence type="ECO:0000313" key="2">
    <source>
        <dbReference type="EMBL" id="MBB4679638.1"/>
    </source>
</evidence>
<gene>
    <name evidence="2" type="ORF">HNR67_005756</name>
</gene>
<evidence type="ECO:0000256" key="1">
    <source>
        <dbReference type="ARBA" id="ARBA00008591"/>
    </source>
</evidence>
<reference evidence="2 3" key="1">
    <citation type="submission" date="2020-08" db="EMBL/GenBank/DDBJ databases">
        <title>Sequencing the genomes of 1000 actinobacteria strains.</title>
        <authorList>
            <person name="Klenk H.-P."/>
        </authorList>
    </citation>
    <scope>NUCLEOTIDE SEQUENCE [LARGE SCALE GENOMIC DNA]</scope>
    <source>
        <strain evidence="2 3">DSM 44230</strain>
    </source>
</reference>
<dbReference type="PANTHER" id="PTHR37298:SF1">
    <property type="entry name" value="UPF0111 PROTEIN YKAA"/>
    <property type="match status" value="1"/>
</dbReference>
<dbReference type="PANTHER" id="PTHR37298">
    <property type="entry name" value="UPF0111 PROTEIN YKAA"/>
    <property type="match status" value="1"/>
</dbReference>
<keyword evidence="3" id="KW-1185">Reference proteome</keyword>
<name>A0A7W7CH30_9PSEU</name>
<sequence>MRLSRKPTSRRFFELFSEIGSNIAASVDVLREFVRAPDERRAELAERLHELEHVGDRATHAIIEHLDRSFVTPFDREDIYRLAVRLDDVVDDIDAAVDLTMLYRVDVLPEGVDAQVELLSRAAQLTAEALPRLADPQGLTDYWVEINSLENEADKAYRRLLSRLYDGRLEALEVMKLKEIVDQLEAAADAFEHVADVVRTIAVKES</sequence>
<dbReference type="Gene3D" id="1.20.58.220">
    <property type="entry name" value="Phosphate transport system protein phou homolog 2, domain 2"/>
    <property type="match status" value="1"/>
</dbReference>
<dbReference type="InterPro" id="IPR018445">
    <property type="entry name" value="Put_Phosphate_transp_reg"/>
</dbReference>
<comment type="caution">
    <text evidence="2">The sequence shown here is derived from an EMBL/GenBank/DDBJ whole genome shotgun (WGS) entry which is preliminary data.</text>
</comment>
<protein>
    <submittedName>
        <fullName evidence="2">Putative phosphate transport protein (TIGR00153 family)</fullName>
    </submittedName>
</protein>
<accession>A0A7W7CH30</accession>
<comment type="similarity">
    <text evidence="1">Belongs to the UPF0111 family.</text>
</comment>
<dbReference type="RefSeq" id="WP_185005360.1">
    <property type="nucleotide sequence ID" value="NZ_BAAAUI010000001.1"/>
</dbReference>
<proteinExistence type="inferred from homology"/>
<evidence type="ECO:0000313" key="3">
    <source>
        <dbReference type="Proteomes" id="UP000533598"/>
    </source>
</evidence>